<dbReference type="InterPro" id="IPR006665">
    <property type="entry name" value="OmpA-like"/>
</dbReference>
<dbReference type="PANTHER" id="PTHR30329:SF21">
    <property type="entry name" value="LIPOPROTEIN YIAD-RELATED"/>
    <property type="match status" value="1"/>
</dbReference>
<protein>
    <submittedName>
        <fullName evidence="7">OmpA family protein</fullName>
    </submittedName>
</protein>
<feature type="region of interest" description="Disordered" evidence="5">
    <location>
        <begin position="196"/>
        <end position="217"/>
    </location>
</feature>
<organism evidence="7 8">
    <name type="scientific">Rudanella paleaurantiibacter</name>
    <dbReference type="NCBI Taxonomy" id="2614655"/>
    <lineage>
        <taxon>Bacteria</taxon>
        <taxon>Pseudomonadati</taxon>
        <taxon>Bacteroidota</taxon>
        <taxon>Cytophagia</taxon>
        <taxon>Cytophagales</taxon>
        <taxon>Cytophagaceae</taxon>
        <taxon>Rudanella</taxon>
    </lineage>
</organism>
<dbReference type="Pfam" id="PF06078">
    <property type="entry name" value="DUF937"/>
    <property type="match status" value="1"/>
</dbReference>
<accession>A0A7J5U4H4</accession>
<dbReference type="PANTHER" id="PTHR30329">
    <property type="entry name" value="STATOR ELEMENT OF FLAGELLAR MOTOR COMPLEX"/>
    <property type="match status" value="1"/>
</dbReference>
<dbReference type="Proteomes" id="UP000488299">
    <property type="component" value="Unassembled WGS sequence"/>
</dbReference>
<dbReference type="EMBL" id="WELI01000001">
    <property type="protein sequence ID" value="KAB7732744.1"/>
    <property type="molecule type" value="Genomic_DNA"/>
</dbReference>
<dbReference type="Pfam" id="PF00691">
    <property type="entry name" value="OmpA"/>
    <property type="match status" value="1"/>
</dbReference>
<dbReference type="CDD" id="cd07185">
    <property type="entry name" value="OmpA_C-like"/>
    <property type="match status" value="1"/>
</dbReference>
<gene>
    <name evidence="7" type="ORF">F5984_01990</name>
</gene>
<evidence type="ECO:0000256" key="5">
    <source>
        <dbReference type="SAM" id="MobiDB-lite"/>
    </source>
</evidence>
<sequence>MALNVLSYLTDQFSPSVVDQLSQHLNETPAHVQKAVGGTLPALLGGLASRAGQGGADDIIDLLKKGTYSKETTPIDASQVVDTREETGRAVANGRTFVDGILGDNAPRIAEHIAQYSGVQPASALSIMSLAGSVLMGVLGRQQHEQGLSDLNLKSLLLGQTDIVRGALPAGLSGVAGLLGLDALRTPTGGPAEVQGADYFSGTPLNPNIPKSTDGERQRENIRWLRWAMFALAALVIALIVQKCREPQNGVDGVYTDTTRRAEPDAVEDTTASTLQNIEDANGQASDSTVPGALGIRTPVQLPGGRQINVAEKSFNANLAAFMAGKERSTPRTFRFDNLTFETGSARITTDSRSNLNDLIQIMQAYPSLSIRVEGHTDNTGNGQANQKLSLDRANAVRAALTEAGIEATRIVTQGFGSSKPITTNNTEEGRGQNRRIDVIVTKV</sequence>
<name>A0A7J5U4H4_9BACT</name>
<comment type="subcellular location">
    <subcellularLocation>
        <location evidence="1">Cell outer membrane</location>
    </subcellularLocation>
</comment>
<keyword evidence="8" id="KW-1185">Reference proteome</keyword>
<comment type="caution">
    <text evidence="7">The sequence shown here is derived from an EMBL/GenBank/DDBJ whole genome shotgun (WGS) entry which is preliminary data.</text>
</comment>
<dbReference type="PRINTS" id="PR01021">
    <property type="entry name" value="OMPADOMAIN"/>
</dbReference>
<dbReference type="InterPro" id="IPR050330">
    <property type="entry name" value="Bact_OuterMem_StrucFunc"/>
</dbReference>
<evidence type="ECO:0000313" key="8">
    <source>
        <dbReference type="Proteomes" id="UP000488299"/>
    </source>
</evidence>
<dbReference type="RefSeq" id="WP_152122302.1">
    <property type="nucleotide sequence ID" value="NZ_WELI01000001.1"/>
</dbReference>
<dbReference type="InterPro" id="IPR009282">
    <property type="entry name" value="DUF937"/>
</dbReference>
<evidence type="ECO:0000259" key="6">
    <source>
        <dbReference type="PROSITE" id="PS51123"/>
    </source>
</evidence>
<reference evidence="7 8" key="1">
    <citation type="submission" date="2019-10" db="EMBL/GenBank/DDBJ databases">
        <title>Rudanella paleaurantiibacter sp. nov., isolated from sludge.</title>
        <authorList>
            <person name="Xu S.Q."/>
        </authorList>
    </citation>
    <scope>NUCLEOTIDE SEQUENCE [LARGE SCALE GENOMIC DNA]</scope>
    <source>
        <strain evidence="7 8">HX-22-17</strain>
    </source>
</reference>
<keyword evidence="2 4" id="KW-0472">Membrane</keyword>
<dbReference type="GO" id="GO:0009279">
    <property type="term" value="C:cell outer membrane"/>
    <property type="evidence" value="ECO:0007669"/>
    <property type="project" value="UniProtKB-SubCell"/>
</dbReference>
<dbReference type="SUPFAM" id="SSF103088">
    <property type="entry name" value="OmpA-like"/>
    <property type="match status" value="1"/>
</dbReference>
<dbReference type="PROSITE" id="PS51123">
    <property type="entry name" value="OMPA_2"/>
    <property type="match status" value="1"/>
</dbReference>
<proteinExistence type="predicted"/>
<evidence type="ECO:0000313" key="7">
    <source>
        <dbReference type="EMBL" id="KAB7732744.1"/>
    </source>
</evidence>
<evidence type="ECO:0000256" key="2">
    <source>
        <dbReference type="ARBA" id="ARBA00023136"/>
    </source>
</evidence>
<dbReference type="Gene3D" id="3.30.1330.60">
    <property type="entry name" value="OmpA-like domain"/>
    <property type="match status" value="1"/>
</dbReference>
<feature type="domain" description="OmpA-like" evidence="6">
    <location>
        <begin position="328"/>
        <end position="444"/>
    </location>
</feature>
<keyword evidence="3" id="KW-0998">Cell outer membrane</keyword>
<evidence type="ECO:0000256" key="3">
    <source>
        <dbReference type="ARBA" id="ARBA00023237"/>
    </source>
</evidence>
<evidence type="ECO:0000256" key="4">
    <source>
        <dbReference type="PROSITE-ProRule" id="PRU00473"/>
    </source>
</evidence>
<evidence type="ECO:0000256" key="1">
    <source>
        <dbReference type="ARBA" id="ARBA00004442"/>
    </source>
</evidence>
<dbReference type="InterPro" id="IPR036737">
    <property type="entry name" value="OmpA-like_sf"/>
</dbReference>
<dbReference type="InterPro" id="IPR006664">
    <property type="entry name" value="OMP_bac"/>
</dbReference>
<dbReference type="AlphaFoldDB" id="A0A7J5U4H4"/>